<dbReference type="PANTHER" id="PTHR33406">
    <property type="entry name" value="MEMBRANE PROTEIN MJ1562-RELATED"/>
    <property type="match status" value="1"/>
</dbReference>
<dbReference type="GO" id="GO:0005886">
    <property type="term" value="C:plasma membrane"/>
    <property type="evidence" value="ECO:0007669"/>
    <property type="project" value="UniProtKB-SubCell"/>
</dbReference>
<feature type="transmembrane region" description="Helical" evidence="6">
    <location>
        <begin position="716"/>
        <end position="738"/>
    </location>
</feature>
<feature type="transmembrane region" description="Helical" evidence="6">
    <location>
        <begin position="22"/>
        <end position="42"/>
    </location>
</feature>
<feature type="transmembrane region" description="Helical" evidence="6">
    <location>
        <begin position="412"/>
        <end position="435"/>
    </location>
</feature>
<reference evidence="8" key="1">
    <citation type="submission" date="2022-07" db="EMBL/GenBank/DDBJ databases">
        <title>Complete genome sequence of Salinispirillum sp. LH10-3-1 capable of multiple carbohydrate inversion isolated from a soda lake.</title>
        <authorList>
            <person name="Liu J."/>
            <person name="Zhai Y."/>
            <person name="Zhang H."/>
            <person name="Yang H."/>
            <person name="Qu J."/>
            <person name="Li J."/>
        </authorList>
    </citation>
    <scope>NUCLEOTIDE SEQUENCE</scope>
    <source>
        <strain evidence="8">LH 10-3-1</strain>
    </source>
</reference>
<evidence type="ECO:0000256" key="5">
    <source>
        <dbReference type="ARBA" id="ARBA00023136"/>
    </source>
</evidence>
<dbReference type="RefSeq" id="WP_304996241.1">
    <property type="nucleotide sequence ID" value="NZ_CP101717.1"/>
</dbReference>
<keyword evidence="5 6" id="KW-0472">Membrane</keyword>
<evidence type="ECO:0000256" key="2">
    <source>
        <dbReference type="ARBA" id="ARBA00022475"/>
    </source>
</evidence>
<dbReference type="PROSITE" id="PS50156">
    <property type="entry name" value="SSD"/>
    <property type="match status" value="2"/>
</dbReference>
<feature type="domain" description="SSD" evidence="7">
    <location>
        <begin position="313"/>
        <end position="435"/>
    </location>
</feature>
<organism evidence="8">
    <name type="scientific">Salinispirillum sp. LH 10-3-1</name>
    <dbReference type="NCBI Taxonomy" id="2952525"/>
    <lineage>
        <taxon>Bacteria</taxon>
        <taxon>Pseudomonadati</taxon>
        <taxon>Pseudomonadota</taxon>
        <taxon>Gammaproteobacteria</taxon>
        <taxon>Oceanospirillales</taxon>
        <taxon>Saccharospirillaceae</taxon>
        <taxon>Salinispirillum</taxon>
    </lineage>
</organism>
<dbReference type="Pfam" id="PF03176">
    <property type="entry name" value="MMPL"/>
    <property type="match status" value="2"/>
</dbReference>
<feature type="transmembrane region" description="Helical" evidence="6">
    <location>
        <begin position="809"/>
        <end position="829"/>
    </location>
</feature>
<sequence length="890" mass="98712">MQRLLLSLNDFFGTIPRTMRPWRWLILSSTLIISVVMAIGAFRVTVDQTYDSWFDADDPALIALDRFRAQFGSDDGVFLVYRAKDGNVFSYESLNAIRTLQERLESESFNDESSLSHITRIQGLSNARVQLNEGDTLRSVRLVPHPLRNDPAELATIEATARAQTGFPLFYFSENGEYGALMIQTDFGAIPIEGSGPGLDDAMGFDSFSGEFSDGGFSFDAFTVDETAQSIERQFRDTDFYEYIDFMVDLRGVIMAPEFTERFEYFPIGNAAMMDLTADTMVQMGMLFLLMIVIVVALLWLLLHSASAVVWPVLAIGLCTLWVVGFCGWFDIALSQMLGLTATLILAVGVADCVHVMSTYLYYRRHDLDHESALDKAYLKTGLPILLTTLTTMAGMLALATNPLVQFRVFGFASAAGVFLALLFTVIVLPVLMDLWHPKDVHAKAAPASIKPRRWYGWLLLPARLLTWPIRRFLAIPQVRHVVRAHWLQPALEAIPDRVARAPRTIAAIFLSAFVLFLYGTSQAKLDSNIVELFKEGTSFRVAYEVVDEHMMGTGGLSIMMDFQRSDALQDPQVLQAVDRLQRTLESKYSDYVVRTSALTDVVKDTLEVMTFSGNRSIPDSSMAVSQLLYMFNSANPEDRRALVSDDYSRSHISVQMLNAGSYEYGLFFHEMQDDIDAAFEHLRAAYPDMDITVTGTTALMMRLADDLARTQFQSLLLAIFVISLLLMISLGSLQAGLLGMVPNLLPAIFAFGFLGLIGSALDADTLLIAPLIIGIAVDDTIHFLTHYRIALARTKNMMRALRDTIKEVGQAVTFTTLILGLGFMTLGFSDYLGIAKVGWLGGGALFIALLCDLLLLPALIMIFKPRFGLKDVETGFSTPSNTASYGSAT</sequence>
<dbReference type="InterPro" id="IPR000731">
    <property type="entry name" value="SSD"/>
</dbReference>
<protein>
    <submittedName>
        <fullName evidence="8">MMPL family transporter</fullName>
    </submittedName>
</protein>
<proteinExistence type="predicted"/>
<dbReference type="PANTHER" id="PTHR33406:SF12">
    <property type="entry name" value="BLR2997 PROTEIN"/>
    <property type="match status" value="1"/>
</dbReference>
<keyword evidence="3 6" id="KW-0812">Transmembrane</keyword>
<evidence type="ECO:0000256" key="6">
    <source>
        <dbReference type="SAM" id="Phobius"/>
    </source>
</evidence>
<keyword evidence="2" id="KW-1003">Cell membrane</keyword>
<feature type="transmembrane region" description="Helical" evidence="6">
    <location>
        <begin position="745"/>
        <end position="762"/>
    </location>
</feature>
<feature type="transmembrane region" description="Helical" evidence="6">
    <location>
        <begin position="841"/>
        <end position="864"/>
    </location>
</feature>
<evidence type="ECO:0000259" key="7">
    <source>
        <dbReference type="PROSITE" id="PS50156"/>
    </source>
</evidence>
<comment type="subcellular location">
    <subcellularLocation>
        <location evidence="1">Cell membrane</location>
        <topology evidence="1">Multi-pass membrane protein</topology>
    </subcellularLocation>
</comment>
<dbReference type="SUPFAM" id="SSF82866">
    <property type="entry name" value="Multidrug efflux transporter AcrB transmembrane domain"/>
    <property type="match status" value="2"/>
</dbReference>
<evidence type="ECO:0000313" key="8">
    <source>
        <dbReference type="EMBL" id="WLD58953.1"/>
    </source>
</evidence>
<keyword evidence="4 6" id="KW-1133">Transmembrane helix</keyword>
<accession>A0AB38YHT1</accession>
<dbReference type="EMBL" id="CP101717">
    <property type="protein sequence ID" value="WLD58953.1"/>
    <property type="molecule type" value="Genomic_DNA"/>
</dbReference>
<name>A0AB38YHT1_9GAMM</name>
<dbReference type="InterPro" id="IPR050545">
    <property type="entry name" value="Mycobact_MmpL"/>
</dbReference>
<feature type="domain" description="SSD" evidence="7">
    <location>
        <begin position="737"/>
        <end position="863"/>
    </location>
</feature>
<evidence type="ECO:0000256" key="4">
    <source>
        <dbReference type="ARBA" id="ARBA00022989"/>
    </source>
</evidence>
<feature type="transmembrane region" description="Helical" evidence="6">
    <location>
        <begin position="284"/>
        <end position="303"/>
    </location>
</feature>
<feature type="transmembrane region" description="Helical" evidence="6">
    <location>
        <begin position="309"/>
        <end position="330"/>
    </location>
</feature>
<feature type="transmembrane region" description="Helical" evidence="6">
    <location>
        <begin position="337"/>
        <end position="363"/>
    </location>
</feature>
<feature type="transmembrane region" description="Helical" evidence="6">
    <location>
        <begin position="505"/>
        <end position="522"/>
    </location>
</feature>
<evidence type="ECO:0000256" key="3">
    <source>
        <dbReference type="ARBA" id="ARBA00022692"/>
    </source>
</evidence>
<dbReference type="InterPro" id="IPR004869">
    <property type="entry name" value="MMPL_dom"/>
</dbReference>
<dbReference type="Gene3D" id="1.20.1640.10">
    <property type="entry name" value="Multidrug efflux transporter AcrB transmembrane domain"/>
    <property type="match status" value="2"/>
</dbReference>
<gene>
    <name evidence="8" type="ORF">NFC81_03975</name>
</gene>
<feature type="transmembrane region" description="Helical" evidence="6">
    <location>
        <begin position="383"/>
        <end position="400"/>
    </location>
</feature>
<dbReference type="AlphaFoldDB" id="A0AB38YHT1"/>
<evidence type="ECO:0000256" key="1">
    <source>
        <dbReference type="ARBA" id="ARBA00004651"/>
    </source>
</evidence>
<feature type="transmembrane region" description="Helical" evidence="6">
    <location>
        <begin position="768"/>
        <end position="788"/>
    </location>
</feature>